<keyword evidence="3" id="KW-1185">Reference proteome</keyword>
<evidence type="ECO:0000313" key="3">
    <source>
        <dbReference type="Proteomes" id="UP000822688"/>
    </source>
</evidence>
<evidence type="ECO:0000256" key="1">
    <source>
        <dbReference type="SAM" id="MobiDB-lite"/>
    </source>
</evidence>
<gene>
    <name evidence="2" type="ORF">KC19_1G290000</name>
</gene>
<dbReference type="EMBL" id="CM026421">
    <property type="protein sequence ID" value="KAG0592916.1"/>
    <property type="molecule type" value="Genomic_DNA"/>
</dbReference>
<feature type="region of interest" description="Disordered" evidence="1">
    <location>
        <begin position="1"/>
        <end position="71"/>
    </location>
</feature>
<evidence type="ECO:0000313" key="2">
    <source>
        <dbReference type="EMBL" id="KAG0592916.1"/>
    </source>
</evidence>
<name>A0A8T0JC77_CERPU</name>
<comment type="caution">
    <text evidence="2">The sequence shown here is derived from an EMBL/GenBank/DDBJ whole genome shotgun (WGS) entry which is preliminary data.</text>
</comment>
<protein>
    <submittedName>
        <fullName evidence="2">Uncharacterized protein</fullName>
    </submittedName>
</protein>
<feature type="compositionally biased region" description="Polar residues" evidence="1">
    <location>
        <begin position="43"/>
        <end position="61"/>
    </location>
</feature>
<accession>A0A8T0JC77</accession>
<sequence>MPQLFSPSANMDKVSPLSAESSSLKRGKLEQATEGISDDGMAQVNSDASKVAEVTSTSSKGTEMGSEVRVSESDTLDFEGIIWIQGIEPSLELPLEWVVRNLVGQRISFTSL</sequence>
<dbReference type="Proteomes" id="UP000822688">
    <property type="component" value="Chromosome 1"/>
</dbReference>
<dbReference type="AlphaFoldDB" id="A0A8T0JC77"/>
<proteinExistence type="predicted"/>
<reference evidence="2" key="1">
    <citation type="submission" date="2020-06" db="EMBL/GenBank/DDBJ databases">
        <title>WGS assembly of Ceratodon purpureus strain R40.</title>
        <authorList>
            <person name="Carey S.B."/>
            <person name="Jenkins J."/>
            <person name="Shu S."/>
            <person name="Lovell J.T."/>
            <person name="Sreedasyam A."/>
            <person name="Maumus F."/>
            <person name="Tiley G.P."/>
            <person name="Fernandez-Pozo N."/>
            <person name="Barry K."/>
            <person name="Chen C."/>
            <person name="Wang M."/>
            <person name="Lipzen A."/>
            <person name="Daum C."/>
            <person name="Saski C.A."/>
            <person name="Payton A.C."/>
            <person name="Mcbreen J.C."/>
            <person name="Conrad R.E."/>
            <person name="Kollar L.M."/>
            <person name="Olsson S."/>
            <person name="Huttunen S."/>
            <person name="Landis J.B."/>
            <person name="Wickett N.J."/>
            <person name="Johnson M.G."/>
            <person name="Rensing S.A."/>
            <person name="Grimwood J."/>
            <person name="Schmutz J."/>
            <person name="Mcdaniel S.F."/>
        </authorList>
    </citation>
    <scope>NUCLEOTIDE SEQUENCE</scope>
    <source>
        <strain evidence="2">R40</strain>
    </source>
</reference>
<organism evidence="2 3">
    <name type="scientific">Ceratodon purpureus</name>
    <name type="common">Fire moss</name>
    <name type="synonym">Dicranum purpureum</name>
    <dbReference type="NCBI Taxonomy" id="3225"/>
    <lineage>
        <taxon>Eukaryota</taxon>
        <taxon>Viridiplantae</taxon>
        <taxon>Streptophyta</taxon>
        <taxon>Embryophyta</taxon>
        <taxon>Bryophyta</taxon>
        <taxon>Bryophytina</taxon>
        <taxon>Bryopsida</taxon>
        <taxon>Dicranidae</taxon>
        <taxon>Pseudoditrichales</taxon>
        <taxon>Ditrichaceae</taxon>
        <taxon>Ceratodon</taxon>
    </lineage>
</organism>